<keyword evidence="2" id="KW-1185">Reference proteome</keyword>
<comment type="caution">
    <text evidence="1">The sequence shown here is derived from an EMBL/GenBank/DDBJ whole genome shotgun (WGS) entry which is preliminary data.</text>
</comment>
<evidence type="ECO:0000313" key="1">
    <source>
        <dbReference type="EMBL" id="KAI9508763.1"/>
    </source>
</evidence>
<dbReference type="Proteomes" id="UP001207468">
    <property type="component" value="Unassembled WGS sequence"/>
</dbReference>
<name>A0ACC0UAW0_9AGAM</name>
<accession>A0ACC0UAW0</accession>
<organism evidence="1 2">
    <name type="scientific">Russula earlei</name>
    <dbReference type="NCBI Taxonomy" id="71964"/>
    <lineage>
        <taxon>Eukaryota</taxon>
        <taxon>Fungi</taxon>
        <taxon>Dikarya</taxon>
        <taxon>Basidiomycota</taxon>
        <taxon>Agaricomycotina</taxon>
        <taxon>Agaricomycetes</taxon>
        <taxon>Russulales</taxon>
        <taxon>Russulaceae</taxon>
        <taxon>Russula</taxon>
    </lineage>
</organism>
<reference evidence="1" key="1">
    <citation type="submission" date="2021-03" db="EMBL/GenBank/DDBJ databases">
        <title>Evolutionary priming and transition to the ectomycorrhizal habit in an iconic lineage of mushroom-forming fungi: is preadaptation a requirement?</title>
        <authorList>
            <consortium name="DOE Joint Genome Institute"/>
            <person name="Looney B.P."/>
            <person name="Miyauchi S."/>
            <person name="Morin E."/>
            <person name="Drula E."/>
            <person name="Courty P.E."/>
            <person name="Chicoki N."/>
            <person name="Fauchery L."/>
            <person name="Kohler A."/>
            <person name="Kuo A."/>
            <person name="LaButti K."/>
            <person name="Pangilinan J."/>
            <person name="Lipzen A."/>
            <person name="Riley R."/>
            <person name="Andreopoulos W."/>
            <person name="He G."/>
            <person name="Johnson J."/>
            <person name="Barry K.W."/>
            <person name="Grigoriev I.V."/>
            <person name="Nagy L."/>
            <person name="Hibbett D."/>
            <person name="Henrissat B."/>
            <person name="Matheny P.B."/>
            <person name="Labbe J."/>
            <person name="Martin A.F."/>
        </authorList>
    </citation>
    <scope>NUCLEOTIDE SEQUENCE</scope>
    <source>
        <strain evidence="1">BPL698</strain>
    </source>
</reference>
<sequence length="262" mass="29792">MPEPLTAKIRAYTASDEKQVRFMVGQAHMESLAYANKSTYLHPVTLAVWIGVSSVFAHYMKMWPNPEYGALGWLQVLPAFFAPAVPVMFLIDWKNRPSVEDAAEKVLRRIDLLDIKPYYARSPASGLWLLEYGDKIIGLIAVDASPDATFDEPVTQLSSEELKTRLAKRGTSRVATIRHFFAEEAYRRAKIEDDLLQFAVASTFKADRDVELIRVQASPLRPAILSSIRRNKFSKEERAGTIGILGWEVNWYTLERAQWKDI</sequence>
<evidence type="ECO:0000313" key="2">
    <source>
        <dbReference type="Proteomes" id="UP001207468"/>
    </source>
</evidence>
<dbReference type="EMBL" id="JAGFNK010000079">
    <property type="protein sequence ID" value="KAI9508763.1"/>
    <property type="molecule type" value="Genomic_DNA"/>
</dbReference>
<proteinExistence type="predicted"/>
<protein>
    <submittedName>
        <fullName evidence="1">Uncharacterized protein</fullName>
    </submittedName>
</protein>
<gene>
    <name evidence="1" type="ORF">F5148DRAFT_1275597</name>
</gene>